<organism evidence="1 2">
    <name type="scientific">Aminirod propionatiphilus</name>
    <dbReference type="NCBI Taxonomy" id="3415223"/>
    <lineage>
        <taxon>Bacteria</taxon>
        <taxon>Thermotogati</taxon>
        <taxon>Synergistota</taxon>
        <taxon>Synergistia</taxon>
        <taxon>Synergistales</taxon>
        <taxon>Aminiphilaceae</taxon>
        <taxon>Aminirod</taxon>
    </lineage>
</organism>
<dbReference type="EMBL" id="CP074691">
    <property type="protein sequence ID" value="QVL37009.1"/>
    <property type="molecule type" value="Genomic_DNA"/>
</dbReference>
<keyword evidence="2" id="KW-1185">Reference proteome</keyword>
<evidence type="ECO:0000313" key="2">
    <source>
        <dbReference type="Proteomes" id="UP000682204"/>
    </source>
</evidence>
<evidence type="ECO:0000313" key="1">
    <source>
        <dbReference type="EMBL" id="QVL37009.1"/>
    </source>
</evidence>
<accession>A0ACD1DYI3</accession>
<reference evidence="1" key="1">
    <citation type="submission" date="2021-05" db="EMBL/GenBank/DDBJ databases">
        <title>An isolated secondary fermenter in methanogenic hydrocarbon-degrading communities.</title>
        <authorList>
            <person name="Liu Y.-F."/>
            <person name="Liu Z.-l."/>
        </authorList>
    </citation>
    <scope>NUCLEOTIDE SEQUENCE</scope>
    <source>
        <strain evidence="1">L-13</strain>
    </source>
</reference>
<proteinExistence type="predicted"/>
<sequence length="160" mass="18442">MRQQAVTAYLGAETDFPRRLREVDQQFKEAAKGKDEASRELLRVKEKIKETRQEALEPFADGLRSLGNWEAVLEQALGYWSVRKALEDARIASIENPGLEMVVFGIPIDKKLPRAWCRIETSAEAQEAYMEHRPYYVEFGRFRDGEKLEGEVVRQQAPGR</sequence>
<gene>
    <name evidence="1" type="ORF">KIH16_04370</name>
</gene>
<dbReference type="Proteomes" id="UP000682204">
    <property type="component" value="Chromosome"/>
</dbReference>
<protein>
    <submittedName>
        <fullName evidence="1">Uncharacterized protein</fullName>
    </submittedName>
</protein>
<name>A0ACD1DYI3_9BACT</name>